<dbReference type="SUPFAM" id="SSF50998">
    <property type="entry name" value="Quinoprotein alcohol dehydrogenase-like"/>
    <property type="match status" value="1"/>
</dbReference>
<dbReference type="Proteomes" id="UP000483004">
    <property type="component" value="Unassembled WGS sequence"/>
</dbReference>
<dbReference type="PROSITE" id="PS50011">
    <property type="entry name" value="PROTEIN_KINASE_DOM"/>
    <property type="match status" value="1"/>
</dbReference>
<dbReference type="InterPro" id="IPR011047">
    <property type="entry name" value="Quinoprotein_ADH-like_sf"/>
</dbReference>
<protein>
    <submittedName>
        <fullName evidence="7">Serine/threonine-protein kinase</fullName>
    </submittedName>
</protein>
<evidence type="ECO:0000313" key="7">
    <source>
        <dbReference type="EMBL" id="KAB2381870.1"/>
    </source>
</evidence>
<dbReference type="RefSeq" id="WP_151540718.1">
    <property type="nucleotide sequence ID" value="NZ_WBMR01000035.1"/>
</dbReference>
<dbReference type="PANTHER" id="PTHR43289">
    <property type="entry name" value="MITOGEN-ACTIVATED PROTEIN KINASE KINASE KINASE 20-RELATED"/>
    <property type="match status" value="1"/>
</dbReference>
<dbReference type="InterPro" id="IPR008271">
    <property type="entry name" value="Ser/Thr_kinase_AS"/>
</dbReference>
<dbReference type="OrthoDB" id="155383at2"/>
<dbReference type="InterPro" id="IPR018391">
    <property type="entry name" value="PQQ_b-propeller_rpt"/>
</dbReference>
<dbReference type="Gene3D" id="2.130.10.10">
    <property type="entry name" value="YVTN repeat-like/Quinoprotein amine dehydrogenase"/>
    <property type="match status" value="2"/>
</dbReference>
<evidence type="ECO:0000259" key="6">
    <source>
        <dbReference type="PROSITE" id="PS50011"/>
    </source>
</evidence>
<evidence type="ECO:0000256" key="3">
    <source>
        <dbReference type="ARBA" id="ARBA00022777"/>
    </source>
</evidence>
<evidence type="ECO:0000313" key="8">
    <source>
        <dbReference type="Proteomes" id="UP000483004"/>
    </source>
</evidence>
<name>A0A6L3VUD1_9ACTN</name>
<dbReference type="Pfam" id="PF00069">
    <property type="entry name" value="Pkinase"/>
    <property type="match status" value="1"/>
</dbReference>
<dbReference type="AlphaFoldDB" id="A0A6L3VUD1"/>
<dbReference type="Gene3D" id="1.10.510.10">
    <property type="entry name" value="Transferase(Phosphotransferase) domain 1"/>
    <property type="match status" value="1"/>
</dbReference>
<feature type="domain" description="Protein kinase" evidence="6">
    <location>
        <begin position="20"/>
        <end position="276"/>
    </location>
</feature>
<dbReference type="EMBL" id="WBMR01000035">
    <property type="protein sequence ID" value="KAB2381870.1"/>
    <property type="molecule type" value="Genomic_DNA"/>
</dbReference>
<evidence type="ECO:0000256" key="4">
    <source>
        <dbReference type="ARBA" id="ARBA00022840"/>
    </source>
</evidence>
<dbReference type="CDD" id="cd14014">
    <property type="entry name" value="STKc_PknB_like"/>
    <property type="match status" value="1"/>
</dbReference>
<dbReference type="InterPro" id="IPR011009">
    <property type="entry name" value="Kinase-like_dom_sf"/>
</dbReference>
<keyword evidence="1" id="KW-0808">Transferase</keyword>
<organism evidence="7 8">
    <name type="scientific">Actinomadura montaniterrae</name>
    <dbReference type="NCBI Taxonomy" id="1803903"/>
    <lineage>
        <taxon>Bacteria</taxon>
        <taxon>Bacillati</taxon>
        <taxon>Actinomycetota</taxon>
        <taxon>Actinomycetes</taxon>
        <taxon>Streptosporangiales</taxon>
        <taxon>Thermomonosporaceae</taxon>
        <taxon>Actinomadura</taxon>
    </lineage>
</organism>
<keyword evidence="8" id="KW-1185">Reference proteome</keyword>
<dbReference type="SMART" id="SM00564">
    <property type="entry name" value="PQQ"/>
    <property type="match status" value="7"/>
</dbReference>
<dbReference type="PANTHER" id="PTHR43289:SF34">
    <property type="entry name" value="SERINE_THREONINE-PROTEIN KINASE YBDM-RELATED"/>
    <property type="match status" value="1"/>
</dbReference>
<reference evidence="7 8" key="1">
    <citation type="submission" date="2019-09" db="EMBL/GenBank/DDBJ databases">
        <title>Actinomadura physcomitrii sp. nov., a novel actinomycete isolated from moss [Physcomitrium sphaericum (Ludw) Fuernr].</title>
        <authorList>
            <person name="Liu C."/>
            <person name="Zhuang X."/>
        </authorList>
    </citation>
    <scope>NUCLEOTIDE SEQUENCE [LARGE SCALE GENOMIC DNA]</scope>
    <source>
        <strain evidence="7 8">CYP1-1B</strain>
    </source>
</reference>
<gene>
    <name evidence="7" type="ORF">F9B16_15235</name>
</gene>
<evidence type="ECO:0000256" key="1">
    <source>
        <dbReference type="ARBA" id="ARBA00022679"/>
    </source>
</evidence>
<keyword evidence="3 7" id="KW-0418">Kinase</keyword>
<dbReference type="GO" id="GO:0004674">
    <property type="term" value="F:protein serine/threonine kinase activity"/>
    <property type="evidence" value="ECO:0007669"/>
    <property type="project" value="TreeGrafter"/>
</dbReference>
<comment type="caution">
    <text evidence="7">The sequence shown here is derived from an EMBL/GenBank/DDBJ whole genome shotgun (WGS) entry which is preliminary data.</text>
</comment>
<dbReference type="InterPro" id="IPR015943">
    <property type="entry name" value="WD40/YVTN_repeat-like_dom_sf"/>
</dbReference>
<dbReference type="InterPro" id="IPR002372">
    <property type="entry name" value="PQQ_rpt_dom"/>
</dbReference>
<keyword evidence="4 5" id="KW-0067">ATP-binding</keyword>
<dbReference type="PROSITE" id="PS00107">
    <property type="entry name" value="PROTEIN_KINASE_ATP"/>
    <property type="match status" value="1"/>
</dbReference>
<dbReference type="GO" id="GO:0005524">
    <property type="term" value="F:ATP binding"/>
    <property type="evidence" value="ECO:0007669"/>
    <property type="project" value="UniProtKB-UniRule"/>
</dbReference>
<evidence type="ECO:0000256" key="5">
    <source>
        <dbReference type="PROSITE-ProRule" id="PRU10141"/>
    </source>
</evidence>
<dbReference type="InterPro" id="IPR017441">
    <property type="entry name" value="Protein_kinase_ATP_BS"/>
</dbReference>
<sequence>MGRERGAALEPGDPERLGRYRVVGRLGGGGMGQVFLAAPPDGRAVAVKVVRAELAEDPGFRRRFVREVEAARRVSGPFTAAVIDADPEGTPPWLATEFVPGLSLKAAVGAHGPLPDGTVRALGAALAEALEGVHAAGVVHRDLKPSNVLLAADGPRLIDFGIALASEGTRLTVTGAMVGTPGFMSPEQVRGGEVGPASDVFALGAVLAYAASGAGPFGGGSAHALNYRVVHGSPDLTGVPPGLVDVVARCLDKDPGRRPTVPGLVEELGRASRAWPPGGAGWLPEPLTTEITRTVPAPPLARTAVVTAPYQGPPPESPPRRRLARGRALTGLAGVTVLVTVAAALLLTGGGPDAGRGGHASRAAELRPPVLKQLWSYGGDASWPPQLKDGTLYFGDGDGVVHAVDARTGGARWKRDRAWGGGNSLFIAGNRVYVSGYADSSRDSDSSRVFALDAASGRRLWEYPAGTLLLGEALSGRNMYLFHRTSDAKKSLVYALDTGTGKRTWAHETGIVWEMTAHENVVYYVASTYDEPGPQLHALDADTGKRLWKVPFSDDLHSRPQSLNVIGGVMYAIGEDGTVSARDPGNGALLWKTPTNLRDVSDSGLPVLSGGVLYVSGNADSQGDGGQAVAFNAKTGAVMWRRGLPQVSSSPTVSSGTVYVVTKTGELHLLNTGDGASLGKVTLADDRDPNAVVSGGVVYFGAGDGHLRAAAVTR</sequence>
<keyword evidence="2 5" id="KW-0547">Nucleotide-binding</keyword>
<dbReference type="SMART" id="SM00220">
    <property type="entry name" value="S_TKc"/>
    <property type="match status" value="1"/>
</dbReference>
<dbReference type="PROSITE" id="PS00108">
    <property type="entry name" value="PROTEIN_KINASE_ST"/>
    <property type="match status" value="1"/>
</dbReference>
<feature type="binding site" evidence="5">
    <location>
        <position position="48"/>
    </location>
    <ligand>
        <name>ATP</name>
        <dbReference type="ChEBI" id="CHEBI:30616"/>
    </ligand>
</feature>
<accession>A0A6L3VUD1</accession>
<proteinExistence type="predicted"/>
<dbReference type="Pfam" id="PF13360">
    <property type="entry name" value="PQQ_2"/>
    <property type="match status" value="2"/>
</dbReference>
<dbReference type="Gene3D" id="3.30.200.20">
    <property type="entry name" value="Phosphorylase Kinase, domain 1"/>
    <property type="match status" value="1"/>
</dbReference>
<evidence type="ECO:0000256" key="2">
    <source>
        <dbReference type="ARBA" id="ARBA00022741"/>
    </source>
</evidence>
<dbReference type="InterPro" id="IPR000719">
    <property type="entry name" value="Prot_kinase_dom"/>
</dbReference>
<dbReference type="SUPFAM" id="SSF56112">
    <property type="entry name" value="Protein kinase-like (PK-like)"/>
    <property type="match status" value="1"/>
</dbReference>